<keyword evidence="1" id="KW-0472">Membrane</keyword>
<name>A0ABT9ZSY2_9BACI</name>
<dbReference type="Pfam" id="PF14141">
    <property type="entry name" value="YqzM"/>
    <property type="match status" value="1"/>
</dbReference>
<keyword evidence="1" id="KW-0812">Transmembrane</keyword>
<dbReference type="Proteomes" id="UP001230005">
    <property type="component" value="Unassembled WGS sequence"/>
</dbReference>
<protein>
    <recommendedName>
        <fullName evidence="4">YqzM family protein</fullName>
    </recommendedName>
</protein>
<gene>
    <name evidence="2" type="ORF">J2S74_001707</name>
</gene>
<evidence type="ECO:0000313" key="3">
    <source>
        <dbReference type="Proteomes" id="UP001230005"/>
    </source>
</evidence>
<evidence type="ECO:0008006" key="4">
    <source>
        <dbReference type="Google" id="ProtNLM"/>
    </source>
</evidence>
<dbReference type="InterPro" id="IPR025416">
    <property type="entry name" value="YqzM"/>
</dbReference>
<evidence type="ECO:0000313" key="2">
    <source>
        <dbReference type="EMBL" id="MDQ0254332.1"/>
    </source>
</evidence>
<sequence>MLNQFEKEVQSKRNDFLDSAVGFVVSFGFFMTIFIIAQAIHFFGTM</sequence>
<dbReference type="EMBL" id="JAUSUG010000005">
    <property type="protein sequence ID" value="MDQ0254332.1"/>
    <property type="molecule type" value="Genomic_DNA"/>
</dbReference>
<dbReference type="RefSeq" id="WP_307324144.1">
    <property type="nucleotide sequence ID" value="NZ_JAUSUG010000005.1"/>
</dbReference>
<keyword evidence="3" id="KW-1185">Reference proteome</keyword>
<accession>A0ABT9ZSY2</accession>
<evidence type="ECO:0000256" key="1">
    <source>
        <dbReference type="SAM" id="Phobius"/>
    </source>
</evidence>
<comment type="caution">
    <text evidence="2">The sequence shown here is derived from an EMBL/GenBank/DDBJ whole genome shotgun (WGS) entry which is preliminary data.</text>
</comment>
<feature type="transmembrane region" description="Helical" evidence="1">
    <location>
        <begin position="20"/>
        <end position="43"/>
    </location>
</feature>
<proteinExistence type="predicted"/>
<keyword evidence="1" id="KW-1133">Transmembrane helix</keyword>
<reference evidence="2 3" key="1">
    <citation type="submission" date="2023-07" db="EMBL/GenBank/DDBJ databases">
        <title>Genomic Encyclopedia of Type Strains, Phase IV (KMG-IV): sequencing the most valuable type-strain genomes for metagenomic binning, comparative biology and taxonomic classification.</title>
        <authorList>
            <person name="Goeker M."/>
        </authorList>
    </citation>
    <scope>NUCLEOTIDE SEQUENCE [LARGE SCALE GENOMIC DNA]</scope>
    <source>
        <strain evidence="2 3">DSM 9768</strain>
    </source>
</reference>
<organism evidence="2 3">
    <name type="scientific">Evansella vedderi</name>
    <dbReference type="NCBI Taxonomy" id="38282"/>
    <lineage>
        <taxon>Bacteria</taxon>
        <taxon>Bacillati</taxon>
        <taxon>Bacillota</taxon>
        <taxon>Bacilli</taxon>
        <taxon>Bacillales</taxon>
        <taxon>Bacillaceae</taxon>
        <taxon>Evansella</taxon>
    </lineage>
</organism>